<evidence type="ECO:0000256" key="4">
    <source>
        <dbReference type="ARBA" id="ARBA00022845"/>
    </source>
</evidence>
<dbReference type="PIRSF" id="PIRSF002155">
    <property type="entry name" value="Ribosomal_L1"/>
    <property type="match status" value="1"/>
</dbReference>
<dbReference type="InterPro" id="IPR002143">
    <property type="entry name" value="Ribosomal_uL1"/>
</dbReference>
<dbReference type="Gene3D" id="3.30.190.20">
    <property type="match status" value="1"/>
</dbReference>
<proteinExistence type="inferred from homology"/>
<keyword evidence="5 9" id="KW-0694">RNA-binding</keyword>
<dbReference type="GO" id="GO:0006412">
    <property type="term" value="P:translation"/>
    <property type="evidence" value="ECO:0007669"/>
    <property type="project" value="UniProtKB-UniRule"/>
</dbReference>
<dbReference type="InterPro" id="IPR028364">
    <property type="entry name" value="Ribosomal_uL1/biogenesis"/>
</dbReference>
<dbReference type="AlphaFoldDB" id="A0A1G2BLS4"/>
<dbReference type="GO" id="GO:0000049">
    <property type="term" value="F:tRNA binding"/>
    <property type="evidence" value="ECO:0007669"/>
    <property type="project" value="UniProtKB-KW"/>
</dbReference>
<accession>A0A1G2BLS4</accession>
<evidence type="ECO:0000256" key="9">
    <source>
        <dbReference type="HAMAP-Rule" id="MF_01318"/>
    </source>
</evidence>
<keyword evidence="7 9" id="KW-0687">Ribonucleoprotein</keyword>
<dbReference type="InterPro" id="IPR023674">
    <property type="entry name" value="Ribosomal_uL1-like"/>
</dbReference>
<dbReference type="Gene3D" id="3.40.50.790">
    <property type="match status" value="1"/>
</dbReference>
<dbReference type="CDD" id="cd00403">
    <property type="entry name" value="Ribosomal_L1"/>
    <property type="match status" value="1"/>
</dbReference>
<dbReference type="Pfam" id="PF00687">
    <property type="entry name" value="Ribosomal_L1"/>
    <property type="match status" value="1"/>
</dbReference>
<dbReference type="GO" id="GO:0003735">
    <property type="term" value="F:structural constituent of ribosome"/>
    <property type="evidence" value="ECO:0007669"/>
    <property type="project" value="InterPro"/>
</dbReference>
<dbReference type="HAMAP" id="MF_01318_B">
    <property type="entry name" value="Ribosomal_uL1_B"/>
    <property type="match status" value="1"/>
</dbReference>
<dbReference type="Proteomes" id="UP000178849">
    <property type="component" value="Unassembled WGS sequence"/>
</dbReference>
<dbReference type="PANTHER" id="PTHR36427">
    <property type="entry name" value="54S RIBOSOMAL PROTEIN L1, MITOCHONDRIAL"/>
    <property type="match status" value="1"/>
</dbReference>
<dbReference type="InterPro" id="IPR005878">
    <property type="entry name" value="Ribosom_uL1_bac-type"/>
</dbReference>
<dbReference type="STRING" id="1798550.A2927_00395"/>
<evidence type="ECO:0000313" key="11">
    <source>
        <dbReference type="Proteomes" id="UP000178849"/>
    </source>
</evidence>
<protein>
    <recommendedName>
        <fullName evidence="8 9">Large ribosomal subunit protein uL1</fullName>
    </recommendedName>
</protein>
<dbReference type="EMBL" id="MHKL01000022">
    <property type="protein sequence ID" value="OGY89280.1"/>
    <property type="molecule type" value="Genomic_DNA"/>
</dbReference>
<comment type="caution">
    <text evidence="10">The sequence shown here is derived from an EMBL/GenBank/DDBJ whole genome shotgun (WGS) entry which is preliminary data.</text>
</comment>
<dbReference type="NCBIfam" id="TIGR01169">
    <property type="entry name" value="rplA_bact"/>
    <property type="match status" value="1"/>
</dbReference>
<comment type="function">
    <text evidence="9">Protein L1 is also a translational repressor protein, it controls the translation of the L11 operon by binding to its mRNA.</text>
</comment>
<comment type="similarity">
    <text evidence="1 9">Belongs to the universal ribosomal protein uL1 family.</text>
</comment>
<keyword evidence="2 9" id="KW-0678">Repressor</keyword>
<dbReference type="FunFam" id="3.40.50.790:FF:000001">
    <property type="entry name" value="50S ribosomal protein L1"/>
    <property type="match status" value="1"/>
</dbReference>
<dbReference type="GO" id="GO:0015934">
    <property type="term" value="C:large ribosomal subunit"/>
    <property type="evidence" value="ECO:0007669"/>
    <property type="project" value="InterPro"/>
</dbReference>
<dbReference type="PANTHER" id="PTHR36427:SF3">
    <property type="entry name" value="LARGE RIBOSOMAL SUBUNIT PROTEIN UL1M"/>
    <property type="match status" value="1"/>
</dbReference>
<evidence type="ECO:0000256" key="3">
    <source>
        <dbReference type="ARBA" id="ARBA00022730"/>
    </source>
</evidence>
<keyword evidence="3 9" id="KW-0699">rRNA-binding</keyword>
<gene>
    <name evidence="9" type="primary">rplA</name>
    <name evidence="10" type="ORF">A2927_00395</name>
</gene>
<sequence length="227" mass="24458">MSKMSKRYQALKAKIDQNKVYSLDEAIKLLKETGSVKFDASVEAHLRLGIDIKKSEQTVRGSVVMPHGTGKKKIVAAFVTPDKEKEAKEAGAEIVGGKELIEKIKKDGQCDFAVAVAVPEIMKEMAAIAKTLGQKGLMPNPKVGTVTPNIKQVIAEIKKGKIDFKNDDTGNVHAMVGKVSFAESDLKENLEAFLEAVKKAKPDGVKGTYFLSATVCSAMGPAIKLKV</sequence>
<organism evidence="10 11">
    <name type="scientific">Candidatus Komeilibacteria bacterium RIFCSPLOWO2_01_FULL_45_10</name>
    <dbReference type="NCBI Taxonomy" id="1798550"/>
    <lineage>
        <taxon>Bacteria</taxon>
        <taxon>Candidatus Komeiliibacteriota</taxon>
    </lineage>
</organism>
<dbReference type="SUPFAM" id="SSF56808">
    <property type="entry name" value="Ribosomal protein L1"/>
    <property type="match status" value="1"/>
</dbReference>
<evidence type="ECO:0000256" key="2">
    <source>
        <dbReference type="ARBA" id="ARBA00022491"/>
    </source>
</evidence>
<reference evidence="10 11" key="1">
    <citation type="journal article" date="2016" name="Nat. Commun.">
        <title>Thousands of microbial genomes shed light on interconnected biogeochemical processes in an aquifer system.</title>
        <authorList>
            <person name="Anantharaman K."/>
            <person name="Brown C.T."/>
            <person name="Hug L.A."/>
            <person name="Sharon I."/>
            <person name="Castelle C.J."/>
            <person name="Probst A.J."/>
            <person name="Thomas B.C."/>
            <person name="Singh A."/>
            <person name="Wilkins M.J."/>
            <person name="Karaoz U."/>
            <person name="Brodie E.L."/>
            <person name="Williams K.H."/>
            <person name="Hubbard S.S."/>
            <person name="Banfield J.F."/>
        </authorList>
    </citation>
    <scope>NUCLEOTIDE SEQUENCE [LARGE SCALE GENOMIC DNA]</scope>
</reference>
<dbReference type="GO" id="GO:0019843">
    <property type="term" value="F:rRNA binding"/>
    <property type="evidence" value="ECO:0007669"/>
    <property type="project" value="UniProtKB-UniRule"/>
</dbReference>
<comment type="function">
    <text evidence="9">Binds directly to 23S rRNA. The L1 stalk is quite mobile in the ribosome, and is involved in E site tRNA release.</text>
</comment>
<dbReference type="InterPro" id="IPR016095">
    <property type="entry name" value="Ribosomal_uL1_3-a/b-sand"/>
</dbReference>
<evidence type="ECO:0000256" key="1">
    <source>
        <dbReference type="ARBA" id="ARBA00010531"/>
    </source>
</evidence>
<evidence type="ECO:0000256" key="7">
    <source>
        <dbReference type="ARBA" id="ARBA00023274"/>
    </source>
</evidence>
<keyword evidence="4 9" id="KW-0810">Translation regulation</keyword>
<keyword evidence="9" id="KW-0820">tRNA-binding</keyword>
<evidence type="ECO:0000256" key="8">
    <source>
        <dbReference type="ARBA" id="ARBA00035241"/>
    </source>
</evidence>
<name>A0A1G2BLS4_9BACT</name>
<dbReference type="GO" id="GO:0006417">
    <property type="term" value="P:regulation of translation"/>
    <property type="evidence" value="ECO:0007669"/>
    <property type="project" value="UniProtKB-KW"/>
</dbReference>
<evidence type="ECO:0000256" key="5">
    <source>
        <dbReference type="ARBA" id="ARBA00022884"/>
    </source>
</evidence>
<evidence type="ECO:0000256" key="6">
    <source>
        <dbReference type="ARBA" id="ARBA00022980"/>
    </source>
</evidence>
<keyword evidence="6 9" id="KW-0689">Ribosomal protein</keyword>
<comment type="subunit">
    <text evidence="9">Part of the 50S ribosomal subunit.</text>
</comment>
<evidence type="ECO:0000313" key="10">
    <source>
        <dbReference type="EMBL" id="OGY89280.1"/>
    </source>
</evidence>